<dbReference type="CDD" id="cd04433">
    <property type="entry name" value="AFD_class_I"/>
    <property type="match status" value="1"/>
</dbReference>
<feature type="domain" description="AMP-dependent synthetase/ligase" evidence="3">
    <location>
        <begin position="68"/>
        <end position="278"/>
    </location>
</feature>
<sequence>MIDHLPPGARVVVRLPNGPDLARALLDCFDRELVAVPLPPRGVATEEIVARVNASAVLDTGGWRETGLPAEHPDAEGLAFLMFTSGSTGPQKGVMLSRAAVLGNAAKTAALHGLTPDRPHGTCLPLYHCNALVMSLLGTHLTGAPLVLGSTDPVAYFEALRSGGARTASIVPALLADLVEVAPEWPEGLEYLITAAAPLTTDLARRFHDRYGPRLRQGYGLTEAVNFSFTTPLLAPDAFTRQYLSAHPPVGEELPETELRLVDGEVWVRTPDLMRGYWQDPAATAAALTEDGWLRTGDLGELREGLLVLRGRSGERINRGGEKHYPLEVERSWQGGGRYTAVAVAEPALGEEIGLVTANATVEEVRAVCTSAALRPAVVQFGGLRTTATGKPQRKAMGRAMAALRLAPARYERLLRYASATAHDLLREGVADAGLRALAEHVDPAREGADPVYEALDFLRDNWGTTDEDAKTHWRKQISAEWPLAGYAELAERLREAHPGVVVSAHLPTTTTPDGTPWALGPLLSFLDCPQPTTDHWAALRSLRESGFAVTGCALVRAGRHDLGGVLWAHTPTTSGTGGDA</sequence>
<evidence type="ECO:0000313" key="5">
    <source>
        <dbReference type="Proteomes" id="UP001519363"/>
    </source>
</evidence>
<dbReference type="RefSeq" id="WP_086787218.1">
    <property type="nucleotide sequence ID" value="NZ_JAGIOO010000001.1"/>
</dbReference>
<comment type="caution">
    <text evidence="4">The sequence shown here is derived from an EMBL/GenBank/DDBJ whole genome shotgun (WGS) entry which is preliminary data.</text>
</comment>
<dbReference type="Proteomes" id="UP001519363">
    <property type="component" value="Unassembled WGS sequence"/>
</dbReference>
<keyword evidence="5" id="KW-1185">Reference proteome</keyword>
<dbReference type="Gene3D" id="3.40.50.12780">
    <property type="entry name" value="N-terminal domain of ligase-like"/>
    <property type="match status" value="1"/>
</dbReference>
<comment type="similarity">
    <text evidence="1">Belongs to the ATP-dependent AMP-binding enzyme family.</text>
</comment>
<dbReference type="Pfam" id="PF00501">
    <property type="entry name" value="AMP-binding"/>
    <property type="match status" value="1"/>
</dbReference>
<organism evidence="4 5">
    <name type="scientific">Crossiella equi</name>
    <dbReference type="NCBI Taxonomy" id="130796"/>
    <lineage>
        <taxon>Bacteria</taxon>
        <taxon>Bacillati</taxon>
        <taxon>Actinomycetota</taxon>
        <taxon>Actinomycetes</taxon>
        <taxon>Pseudonocardiales</taxon>
        <taxon>Pseudonocardiaceae</taxon>
        <taxon>Crossiella</taxon>
    </lineage>
</organism>
<name>A0ABS5A8B1_9PSEU</name>
<dbReference type="GO" id="GO:0016874">
    <property type="term" value="F:ligase activity"/>
    <property type="evidence" value="ECO:0007669"/>
    <property type="project" value="UniProtKB-KW"/>
</dbReference>
<evidence type="ECO:0000313" key="4">
    <source>
        <dbReference type="EMBL" id="MBP2472464.1"/>
    </source>
</evidence>
<proteinExistence type="inferred from homology"/>
<dbReference type="InterPro" id="IPR000873">
    <property type="entry name" value="AMP-dep_synth/lig_dom"/>
</dbReference>
<dbReference type="PANTHER" id="PTHR43201">
    <property type="entry name" value="ACYL-COA SYNTHETASE"/>
    <property type="match status" value="1"/>
</dbReference>
<dbReference type="EMBL" id="JAGIOO010000001">
    <property type="protein sequence ID" value="MBP2472464.1"/>
    <property type="molecule type" value="Genomic_DNA"/>
</dbReference>
<reference evidence="4 5" key="1">
    <citation type="submission" date="2021-03" db="EMBL/GenBank/DDBJ databases">
        <title>Sequencing the genomes of 1000 actinobacteria strains.</title>
        <authorList>
            <person name="Klenk H.-P."/>
        </authorList>
    </citation>
    <scope>NUCLEOTIDE SEQUENCE [LARGE SCALE GENOMIC DNA]</scope>
    <source>
        <strain evidence="4 5">DSM 44580</strain>
    </source>
</reference>
<protein>
    <submittedName>
        <fullName evidence="4">Acyl-CoA synthetase (AMP-forming)/AMP-acid ligase II</fullName>
    </submittedName>
</protein>
<dbReference type="SUPFAM" id="SSF56801">
    <property type="entry name" value="Acetyl-CoA synthetase-like"/>
    <property type="match status" value="1"/>
</dbReference>
<accession>A0ABS5A8B1</accession>
<evidence type="ECO:0000256" key="2">
    <source>
        <dbReference type="ARBA" id="ARBA00022598"/>
    </source>
</evidence>
<evidence type="ECO:0000256" key="1">
    <source>
        <dbReference type="ARBA" id="ARBA00006432"/>
    </source>
</evidence>
<dbReference type="InterPro" id="IPR042099">
    <property type="entry name" value="ANL_N_sf"/>
</dbReference>
<gene>
    <name evidence="4" type="ORF">JOF53_001336</name>
</gene>
<evidence type="ECO:0000259" key="3">
    <source>
        <dbReference type="Pfam" id="PF00501"/>
    </source>
</evidence>
<keyword evidence="2 4" id="KW-0436">Ligase</keyword>
<dbReference type="PANTHER" id="PTHR43201:SF5">
    <property type="entry name" value="MEDIUM-CHAIN ACYL-COA LIGASE ACSF2, MITOCHONDRIAL"/>
    <property type="match status" value="1"/>
</dbReference>